<evidence type="ECO:0000313" key="5">
    <source>
        <dbReference type="Proteomes" id="UP000037505"/>
    </source>
</evidence>
<gene>
    <name evidence="4" type="ORF">ANOM_002717</name>
</gene>
<dbReference type="AlphaFoldDB" id="A0A0L1JA13"/>
<dbReference type="EMBL" id="JNOM01000050">
    <property type="protein sequence ID" value="KNG88552.1"/>
    <property type="molecule type" value="Genomic_DNA"/>
</dbReference>
<dbReference type="OrthoDB" id="4602046at2759"/>
<organism evidence="4 5">
    <name type="scientific">Aspergillus nomiae NRRL (strain ATCC 15546 / NRRL 13137 / CBS 260.88 / M93)</name>
    <dbReference type="NCBI Taxonomy" id="1509407"/>
    <lineage>
        <taxon>Eukaryota</taxon>
        <taxon>Fungi</taxon>
        <taxon>Dikarya</taxon>
        <taxon>Ascomycota</taxon>
        <taxon>Pezizomycotina</taxon>
        <taxon>Eurotiomycetes</taxon>
        <taxon>Eurotiomycetidae</taxon>
        <taxon>Eurotiales</taxon>
        <taxon>Aspergillaceae</taxon>
        <taxon>Aspergillus</taxon>
        <taxon>Aspergillus subgen. Circumdati</taxon>
    </lineage>
</organism>
<dbReference type="Pfam" id="PF01097">
    <property type="entry name" value="Defensin_2"/>
    <property type="match status" value="1"/>
</dbReference>
<feature type="domain" description="Invertebrate defensins family profile" evidence="3">
    <location>
        <begin position="112"/>
        <end position="151"/>
    </location>
</feature>
<dbReference type="GO" id="GO:0006952">
    <property type="term" value="P:defense response"/>
    <property type="evidence" value="ECO:0007669"/>
    <property type="project" value="InterPro"/>
</dbReference>
<reference evidence="4 5" key="1">
    <citation type="submission" date="2014-06" db="EMBL/GenBank/DDBJ databases">
        <title>The Genome of the Aflatoxigenic Filamentous Fungus Aspergillus nomius.</title>
        <authorList>
            <person name="Moore M.G."/>
            <person name="Shannon B.M."/>
            <person name="Brian M.M."/>
        </authorList>
    </citation>
    <scope>NUCLEOTIDE SEQUENCE [LARGE SCALE GENOMIC DNA]</scope>
    <source>
        <strain evidence="4 5">NRRL 13137</strain>
    </source>
</reference>
<keyword evidence="2" id="KW-0732">Signal</keyword>
<feature type="chain" id="PRO_5005553319" evidence="2">
    <location>
        <begin position="21"/>
        <end position="151"/>
    </location>
</feature>
<name>A0A0L1JA13_ASPN3</name>
<proteinExistence type="predicted"/>
<protein>
    <submittedName>
        <fullName evidence="4">Defensin domain protein</fullName>
    </submittedName>
</protein>
<evidence type="ECO:0000256" key="1">
    <source>
        <dbReference type="ARBA" id="ARBA00023157"/>
    </source>
</evidence>
<keyword evidence="5" id="KW-1185">Reference proteome</keyword>
<dbReference type="PROSITE" id="PS51378">
    <property type="entry name" value="INVERT_DEFENSINS"/>
    <property type="match status" value="1"/>
</dbReference>
<dbReference type="GeneID" id="26804521"/>
<evidence type="ECO:0000313" key="4">
    <source>
        <dbReference type="EMBL" id="KNG88552.1"/>
    </source>
</evidence>
<dbReference type="Proteomes" id="UP000037505">
    <property type="component" value="Unassembled WGS sequence"/>
</dbReference>
<accession>A0A0L1JA13</accession>
<evidence type="ECO:0000259" key="3">
    <source>
        <dbReference type="PROSITE" id="PS51378"/>
    </source>
</evidence>
<dbReference type="RefSeq" id="XP_015409475.1">
    <property type="nucleotide sequence ID" value="XM_015547974.1"/>
</dbReference>
<feature type="signal peptide" evidence="2">
    <location>
        <begin position="1"/>
        <end position="20"/>
    </location>
</feature>
<dbReference type="InterPro" id="IPR001542">
    <property type="entry name" value="Defensin_invertebrate/fungal"/>
</dbReference>
<evidence type="ECO:0000256" key="2">
    <source>
        <dbReference type="SAM" id="SignalP"/>
    </source>
</evidence>
<comment type="caution">
    <text evidence="4">The sequence shown here is derived from an EMBL/GenBank/DDBJ whole genome shotgun (WGS) entry which is preliminary data.</text>
</comment>
<keyword evidence="1" id="KW-1015">Disulfide bond</keyword>
<sequence>MRFFGSAIATFVVCSSLAEAFCHNSISCLAGGDGACNTVCERQGNPKGGRCLPRDGCPGYNICACYPNSKRSDEVIDGDLAVREVLKDFGIDAEAEQEPAGQLDARGTLEQRSACCSLVPPAQGLCCEAHCDWIGKNGGQCSDKGVCECNK</sequence>